<evidence type="ECO:0000256" key="10">
    <source>
        <dbReference type="ARBA" id="ARBA00022989"/>
    </source>
</evidence>
<dbReference type="AlphaFoldDB" id="A0A2N6UCU8"/>
<evidence type="ECO:0000259" key="14">
    <source>
        <dbReference type="PROSITE" id="PS51099"/>
    </source>
</evidence>
<name>A0A2N6UCU8_9LACT</name>
<dbReference type="GO" id="GO:0005737">
    <property type="term" value="C:cytoplasm"/>
    <property type="evidence" value="ECO:0007669"/>
    <property type="project" value="UniProtKB-SubCell"/>
</dbReference>
<dbReference type="PANTHER" id="PTHR30505">
    <property type="entry name" value="FRUCTOSE-LIKE PERMEASE"/>
    <property type="match status" value="1"/>
</dbReference>
<dbReference type="FunFam" id="3.40.930.10:FF:000009">
    <property type="entry name" value="PTS system, fructose specific IIABC component"/>
    <property type="match status" value="1"/>
</dbReference>
<evidence type="ECO:0000256" key="12">
    <source>
        <dbReference type="SAM" id="Phobius"/>
    </source>
</evidence>
<dbReference type="CDD" id="cd05569">
    <property type="entry name" value="PTS_IIB_fructose"/>
    <property type="match status" value="1"/>
</dbReference>
<evidence type="ECO:0000256" key="7">
    <source>
        <dbReference type="ARBA" id="ARBA00022679"/>
    </source>
</evidence>
<keyword evidence="11 12" id="KW-0472">Membrane</keyword>
<dbReference type="OrthoDB" id="9782569at2"/>
<evidence type="ECO:0000256" key="9">
    <source>
        <dbReference type="ARBA" id="ARBA00022692"/>
    </source>
</evidence>
<dbReference type="RefSeq" id="WP_102199383.1">
    <property type="nucleotide sequence ID" value="NZ_PNHQ01000016.1"/>
</dbReference>
<evidence type="ECO:0000256" key="3">
    <source>
        <dbReference type="ARBA" id="ARBA00022448"/>
    </source>
</evidence>
<comment type="subcellular location">
    <subcellularLocation>
        <location evidence="1">Cell inner membrane</location>
        <topology evidence="1">Multi-pass membrane protein</topology>
    </subcellularLocation>
    <subcellularLocation>
        <location evidence="2">Cytoplasm</location>
    </subcellularLocation>
</comment>
<dbReference type="Pfam" id="PF00359">
    <property type="entry name" value="PTS_EIIA_2"/>
    <property type="match status" value="1"/>
</dbReference>
<dbReference type="GO" id="GO:0005351">
    <property type="term" value="F:carbohydrate:proton symporter activity"/>
    <property type="evidence" value="ECO:0007669"/>
    <property type="project" value="InterPro"/>
</dbReference>
<sequence length="636" mass="66729">MKITDILREDLMILDVKADSKAAILDEMTQKLLDTGAVTDFDSFRADIQKREDTMSTGLGNGIAMPHAKNESVKKTSVVFAKKPGGLDFESLDGQPAELFFMIAAEGGSADTHLQVLAELSKLLMNEDFIAALKGAQDTAAIKGVLNLAQAQLEAENKEETSADVSAAEVDEKQPYIVAVTACPTGIAHTYMAEDALKKKAQEMGVQIKVETRGSEGVKHGLTKEDIERADGVIVAVSKNVPMGRFKGKKVVERPVADGINKTEELINLALSGDAPVYTTNRQDEDEVSSEEGAGSGRFNFKSLYKDLMNGISAMLPFVIAGGIIIAISFLIERFTGSESAFFLGFNGIGSAAFAFLIPVLAGNIAKSIGGQPALVAGFSAGALANTAGAGFLGGLVGGFLAGYVTLLVIELLKGLPKSLAGTRTILFYPVLTLLITGIIMFYILGPIFAGINTGMLNFLESLGTANLVLLGALLGGMMAIDMGGPFNKAAYAFSIGIFTDTGDGKFMAAVMAGGMVPPLAIALASIIFKNKFTKTQKQSALTNFIMGLTFITEGAIPFAAADPLRVISSSVIGAAVAGGLTQFWATNVPAPHGGIITMVALGNHPLLLILAVIIGSLISALVLGFWKKEVAEEER</sequence>
<dbReference type="GO" id="GO:0005886">
    <property type="term" value="C:plasma membrane"/>
    <property type="evidence" value="ECO:0007669"/>
    <property type="project" value="UniProtKB-SubCell"/>
</dbReference>
<dbReference type="Pfam" id="PF02302">
    <property type="entry name" value="PTS_IIB"/>
    <property type="match status" value="1"/>
</dbReference>
<dbReference type="InterPro" id="IPR013011">
    <property type="entry name" value="PTS_EIIB_2"/>
</dbReference>
<keyword evidence="3" id="KW-0813">Transport</keyword>
<dbReference type="GO" id="GO:0009401">
    <property type="term" value="P:phosphoenolpyruvate-dependent sugar phosphotransferase system"/>
    <property type="evidence" value="ECO:0007669"/>
    <property type="project" value="UniProtKB-KW"/>
</dbReference>
<feature type="domain" description="PTS EIIB type-2" evidence="14">
    <location>
        <begin position="177"/>
        <end position="272"/>
    </location>
</feature>
<keyword evidence="10 12" id="KW-1133">Transmembrane helix</keyword>
<gene>
    <name evidence="16" type="ORF">CJ191_07015</name>
</gene>
<dbReference type="InterPro" id="IPR003352">
    <property type="entry name" value="PTS_EIIC"/>
</dbReference>
<evidence type="ECO:0000313" key="16">
    <source>
        <dbReference type="EMBL" id="PMC79413.1"/>
    </source>
</evidence>
<dbReference type="InterPro" id="IPR002178">
    <property type="entry name" value="PTS_EIIA_type-2_dom"/>
</dbReference>
<evidence type="ECO:0000256" key="1">
    <source>
        <dbReference type="ARBA" id="ARBA00004429"/>
    </source>
</evidence>
<dbReference type="NCBIfam" id="TIGR00848">
    <property type="entry name" value="fruA"/>
    <property type="match status" value="1"/>
</dbReference>
<dbReference type="EMBL" id="PNHQ01000016">
    <property type="protein sequence ID" value="PMC79413.1"/>
    <property type="molecule type" value="Genomic_DNA"/>
</dbReference>
<dbReference type="SUPFAM" id="SSF55804">
    <property type="entry name" value="Phoshotransferase/anion transport protein"/>
    <property type="match status" value="1"/>
</dbReference>
<keyword evidence="6" id="KW-0762">Sugar transport</keyword>
<feature type="transmembrane region" description="Helical" evidence="12">
    <location>
        <begin position="464"/>
        <end position="487"/>
    </location>
</feature>
<feature type="transmembrane region" description="Helical" evidence="12">
    <location>
        <begin position="427"/>
        <end position="452"/>
    </location>
</feature>
<evidence type="ECO:0000259" key="15">
    <source>
        <dbReference type="PROSITE" id="PS51104"/>
    </source>
</evidence>
<feature type="domain" description="PTS EIIC type-2" evidence="15">
    <location>
        <begin position="304"/>
        <end position="636"/>
    </location>
</feature>
<dbReference type="InterPro" id="IPR006327">
    <property type="entry name" value="PTS_IIC_fruc"/>
</dbReference>
<dbReference type="PROSITE" id="PS51104">
    <property type="entry name" value="PTS_EIIC_TYPE_2"/>
    <property type="match status" value="1"/>
</dbReference>
<proteinExistence type="predicted"/>
<comment type="caution">
    <text evidence="16">The sequence shown here is derived from an EMBL/GenBank/DDBJ whole genome shotgun (WGS) entry which is preliminary data.</text>
</comment>
<protein>
    <submittedName>
        <fullName evidence="16">PTS fructose transporter subunit IIC</fullName>
    </submittedName>
</protein>
<dbReference type="NCBIfam" id="TIGR01427">
    <property type="entry name" value="PTS_IIC_fructo"/>
    <property type="match status" value="1"/>
</dbReference>
<dbReference type="GO" id="GO:0022877">
    <property type="term" value="F:protein-N(PI)-phosphohistidine-fructose phosphotransferase system transporter activity"/>
    <property type="evidence" value="ECO:0007669"/>
    <property type="project" value="InterPro"/>
</dbReference>
<accession>A0A2N6UCU8</accession>
<evidence type="ECO:0000256" key="2">
    <source>
        <dbReference type="ARBA" id="ARBA00004496"/>
    </source>
</evidence>
<feature type="transmembrane region" description="Helical" evidence="12">
    <location>
        <begin position="507"/>
        <end position="529"/>
    </location>
</feature>
<dbReference type="SUPFAM" id="SSF52794">
    <property type="entry name" value="PTS system IIB component-like"/>
    <property type="match status" value="1"/>
</dbReference>
<feature type="domain" description="PTS EIIA type-2" evidence="13">
    <location>
        <begin position="5"/>
        <end position="149"/>
    </location>
</feature>
<dbReference type="InterPro" id="IPR004715">
    <property type="entry name" value="PTS_IIA_fruc"/>
</dbReference>
<dbReference type="InterPro" id="IPR036095">
    <property type="entry name" value="PTS_EIIB-like_sf"/>
</dbReference>
<keyword evidence="8" id="KW-0598">Phosphotransferase system</keyword>
<evidence type="ECO:0000256" key="11">
    <source>
        <dbReference type="ARBA" id="ARBA00023136"/>
    </source>
</evidence>
<evidence type="ECO:0000259" key="13">
    <source>
        <dbReference type="PROSITE" id="PS51094"/>
    </source>
</evidence>
<dbReference type="InterPro" id="IPR013014">
    <property type="entry name" value="PTS_EIIC_2"/>
</dbReference>
<dbReference type="InterPro" id="IPR050864">
    <property type="entry name" value="Bacterial_PTS_Sugar_Transport"/>
</dbReference>
<organism evidence="16 17">
    <name type="scientific">Aerococcus viridans</name>
    <dbReference type="NCBI Taxonomy" id="1377"/>
    <lineage>
        <taxon>Bacteria</taxon>
        <taxon>Bacillati</taxon>
        <taxon>Bacillota</taxon>
        <taxon>Bacilli</taxon>
        <taxon>Lactobacillales</taxon>
        <taxon>Aerococcaceae</taxon>
        <taxon>Aerococcus</taxon>
    </lineage>
</organism>
<keyword evidence="7" id="KW-0808">Transferase</keyword>
<keyword evidence="5" id="KW-0597">Phosphoprotein</keyword>
<dbReference type="PROSITE" id="PS51094">
    <property type="entry name" value="PTS_EIIA_TYPE_2"/>
    <property type="match status" value="1"/>
</dbReference>
<dbReference type="FunFam" id="3.40.50.2300:FF:000014">
    <property type="entry name" value="PTS system fructose-like transporter subunit IIB"/>
    <property type="match status" value="1"/>
</dbReference>
<keyword evidence="17" id="KW-1185">Reference proteome</keyword>
<dbReference type="CDD" id="cd00211">
    <property type="entry name" value="PTS_IIA_fru"/>
    <property type="match status" value="1"/>
</dbReference>
<dbReference type="NCBIfam" id="TIGR00829">
    <property type="entry name" value="FRU"/>
    <property type="match status" value="1"/>
</dbReference>
<evidence type="ECO:0000256" key="6">
    <source>
        <dbReference type="ARBA" id="ARBA00022597"/>
    </source>
</evidence>
<feature type="transmembrane region" description="Helical" evidence="12">
    <location>
        <begin position="541"/>
        <end position="561"/>
    </location>
</feature>
<dbReference type="InterPro" id="IPR003501">
    <property type="entry name" value="PTS_EIIB_2/3"/>
</dbReference>
<feature type="transmembrane region" description="Helical" evidence="12">
    <location>
        <begin position="374"/>
        <end position="407"/>
    </location>
</feature>
<dbReference type="PROSITE" id="PS00372">
    <property type="entry name" value="PTS_EIIA_TYPE_2_HIS"/>
    <property type="match status" value="1"/>
</dbReference>
<feature type="transmembrane region" description="Helical" evidence="12">
    <location>
        <begin position="344"/>
        <end position="362"/>
    </location>
</feature>
<reference evidence="16 17" key="1">
    <citation type="submission" date="2017-09" db="EMBL/GenBank/DDBJ databases">
        <title>Bacterial strain isolated from the female urinary microbiota.</title>
        <authorList>
            <person name="Thomas-White K."/>
            <person name="Kumar N."/>
            <person name="Forster S."/>
            <person name="Putonti C."/>
            <person name="Lawley T."/>
            <person name="Wolfe A.J."/>
        </authorList>
    </citation>
    <scope>NUCLEOTIDE SEQUENCE [LARGE SCALE GENOMIC DNA]</scope>
    <source>
        <strain evidence="16 17">UMB0240</strain>
    </source>
</reference>
<dbReference type="Gene3D" id="3.40.50.2300">
    <property type="match status" value="1"/>
</dbReference>
<dbReference type="Pfam" id="PF02378">
    <property type="entry name" value="PTS_EIIC"/>
    <property type="match status" value="1"/>
</dbReference>
<keyword evidence="4" id="KW-1003">Cell membrane</keyword>
<keyword evidence="9 12" id="KW-0812">Transmembrane</keyword>
<dbReference type="GO" id="GO:0090563">
    <property type="term" value="F:protein-phosphocysteine-sugar phosphotransferase activity"/>
    <property type="evidence" value="ECO:0007669"/>
    <property type="project" value="TreeGrafter"/>
</dbReference>
<evidence type="ECO:0000256" key="4">
    <source>
        <dbReference type="ARBA" id="ARBA00022475"/>
    </source>
</evidence>
<dbReference type="PANTHER" id="PTHR30505:SF28">
    <property type="entry name" value="PTS SYSTEM 2-O-ALPHA-MANNOSYL-D-GLYCERATE-SPECIFIC EIIABC COMPONENT"/>
    <property type="match status" value="1"/>
</dbReference>
<feature type="transmembrane region" description="Helical" evidence="12">
    <location>
        <begin position="607"/>
        <end position="627"/>
    </location>
</feature>
<evidence type="ECO:0000313" key="17">
    <source>
        <dbReference type="Proteomes" id="UP000235701"/>
    </source>
</evidence>
<evidence type="ECO:0000256" key="8">
    <source>
        <dbReference type="ARBA" id="ARBA00022683"/>
    </source>
</evidence>
<evidence type="ECO:0000256" key="5">
    <source>
        <dbReference type="ARBA" id="ARBA00022553"/>
    </source>
</evidence>
<dbReference type="PROSITE" id="PS51099">
    <property type="entry name" value="PTS_EIIB_TYPE_2"/>
    <property type="match status" value="1"/>
</dbReference>
<feature type="transmembrane region" description="Helical" evidence="12">
    <location>
        <begin position="308"/>
        <end position="332"/>
    </location>
</feature>
<dbReference type="InterPro" id="IPR016152">
    <property type="entry name" value="PTrfase/Anion_transptr"/>
</dbReference>
<dbReference type="Gene3D" id="3.40.930.10">
    <property type="entry name" value="Mannitol-specific EII, Chain A"/>
    <property type="match status" value="1"/>
</dbReference>
<dbReference type="Proteomes" id="UP000235701">
    <property type="component" value="Unassembled WGS sequence"/>
</dbReference>
<dbReference type="InterPro" id="IPR003353">
    <property type="entry name" value="PTS_IIB_fruc"/>
</dbReference>